<dbReference type="Proteomes" id="UP001163046">
    <property type="component" value="Unassembled WGS sequence"/>
</dbReference>
<dbReference type="Gene3D" id="3.50.50.60">
    <property type="entry name" value="FAD/NAD(P)-binding domain"/>
    <property type="match status" value="1"/>
</dbReference>
<feature type="transmembrane region" description="Helical" evidence="1">
    <location>
        <begin position="24"/>
        <end position="44"/>
    </location>
</feature>
<organism evidence="2 3">
    <name type="scientific">Desmophyllum pertusum</name>
    <dbReference type="NCBI Taxonomy" id="174260"/>
    <lineage>
        <taxon>Eukaryota</taxon>
        <taxon>Metazoa</taxon>
        <taxon>Cnidaria</taxon>
        <taxon>Anthozoa</taxon>
        <taxon>Hexacorallia</taxon>
        <taxon>Scleractinia</taxon>
        <taxon>Caryophylliina</taxon>
        <taxon>Caryophylliidae</taxon>
        <taxon>Desmophyllum</taxon>
    </lineage>
</organism>
<accession>A0A9X0CFL2</accession>
<evidence type="ECO:0000256" key="1">
    <source>
        <dbReference type="SAM" id="Phobius"/>
    </source>
</evidence>
<gene>
    <name evidence="2" type="ORF">OS493_022190</name>
</gene>
<dbReference type="AlphaFoldDB" id="A0A9X0CFL2"/>
<reference evidence="2" key="1">
    <citation type="submission" date="2023-01" db="EMBL/GenBank/DDBJ databases">
        <title>Genome assembly of the deep-sea coral Lophelia pertusa.</title>
        <authorList>
            <person name="Herrera S."/>
            <person name="Cordes E."/>
        </authorList>
    </citation>
    <scope>NUCLEOTIDE SEQUENCE</scope>
    <source>
        <strain evidence="2">USNM1676648</strain>
        <tissue evidence="2">Polyp</tissue>
    </source>
</reference>
<dbReference type="PANTHER" id="PTHR43563:SF1">
    <property type="entry name" value="AMINE OXIDASE [FLAVIN-CONTAINING] B"/>
    <property type="match status" value="1"/>
</dbReference>
<dbReference type="SUPFAM" id="SSF51905">
    <property type="entry name" value="FAD/NAD(P)-binding domain"/>
    <property type="match status" value="1"/>
</dbReference>
<keyword evidence="1" id="KW-0812">Transmembrane</keyword>
<keyword evidence="3" id="KW-1185">Reference proteome</keyword>
<comment type="caution">
    <text evidence="2">The sequence shown here is derived from an EMBL/GenBank/DDBJ whole genome shotgun (WGS) entry which is preliminary data.</text>
</comment>
<evidence type="ECO:0000313" key="3">
    <source>
        <dbReference type="Proteomes" id="UP001163046"/>
    </source>
</evidence>
<protein>
    <recommendedName>
        <fullName evidence="4">Amine oxidase domain-containing protein</fullName>
    </recommendedName>
</protein>
<keyword evidence="1" id="KW-1133">Transmembrane helix</keyword>
<dbReference type="GO" id="GO:0016491">
    <property type="term" value="F:oxidoreductase activity"/>
    <property type="evidence" value="ECO:0007669"/>
    <property type="project" value="UniProtKB-ARBA"/>
</dbReference>
<name>A0A9X0CFL2_9CNID</name>
<dbReference type="InterPro" id="IPR050703">
    <property type="entry name" value="Flavin_MAO"/>
</dbReference>
<dbReference type="EMBL" id="MU827792">
    <property type="protein sequence ID" value="KAJ7330577.1"/>
    <property type="molecule type" value="Genomic_DNA"/>
</dbReference>
<dbReference type="Pfam" id="PF13450">
    <property type="entry name" value="NAD_binding_8"/>
    <property type="match status" value="1"/>
</dbReference>
<evidence type="ECO:0000313" key="2">
    <source>
        <dbReference type="EMBL" id="KAJ7330577.1"/>
    </source>
</evidence>
<keyword evidence="1" id="KW-0472">Membrane</keyword>
<proteinExistence type="predicted"/>
<dbReference type="PANTHER" id="PTHR43563">
    <property type="entry name" value="AMINE OXIDASE"/>
    <property type="match status" value="1"/>
</dbReference>
<sequence length="285" mass="32117">MVQTDYSVVRNLEVRGLFMSRVKAFVALFTFILLVIILVVLAELKGKENSARVKGDTAGLEEESVMNQMSCHVVVVGGGISGMYMAETLVRMKKESNVCLFEKYSRFGGRDYDVRFSRAPNIAISLGAWRVDKKHKKVMDLARRLKIPMLKMAMPGKVVLIEARGIYASNSQSMKEQAFPTLLSGLFANMTVSEMDKYAWINMTREKALEVPSYRDFLCQKLGSEGCEFYSAQYAVKREYGEESTLFKYEEMNSFDHLFSGNYVRPAGGLSDIASALKRSAKRFG</sequence>
<dbReference type="InterPro" id="IPR036188">
    <property type="entry name" value="FAD/NAD-bd_sf"/>
</dbReference>
<evidence type="ECO:0008006" key="4">
    <source>
        <dbReference type="Google" id="ProtNLM"/>
    </source>
</evidence>